<dbReference type="Proteomes" id="UP000276984">
    <property type="component" value="Chromosome"/>
</dbReference>
<dbReference type="AlphaFoldDB" id="A0A494RLZ4"/>
<dbReference type="OrthoDB" id="9342567at2"/>
<proteinExistence type="predicted"/>
<evidence type="ECO:0000313" key="2">
    <source>
        <dbReference type="Proteomes" id="UP000276984"/>
    </source>
</evidence>
<organism evidence="1 2">
    <name type="scientific">Brevundimonas naejangsanensis</name>
    <dbReference type="NCBI Taxonomy" id="588932"/>
    <lineage>
        <taxon>Bacteria</taxon>
        <taxon>Pseudomonadati</taxon>
        <taxon>Pseudomonadota</taxon>
        <taxon>Alphaproteobacteria</taxon>
        <taxon>Caulobacterales</taxon>
        <taxon>Caulobacteraceae</taxon>
        <taxon>Brevundimonas</taxon>
    </lineage>
</organism>
<dbReference type="InterPro" id="IPR016980">
    <property type="entry name" value="S-AdoMet-dep_MeTrfase_Alr7345"/>
</dbReference>
<reference evidence="1 2" key="1">
    <citation type="submission" date="2018-10" db="EMBL/GenBank/DDBJ databases">
        <title>Complete genome sequence of Brevundimonas naejangsanensis BRV3.</title>
        <authorList>
            <person name="Berrios L."/>
            <person name="Ely B."/>
        </authorList>
    </citation>
    <scope>NUCLEOTIDE SEQUENCE [LARGE SCALE GENOMIC DNA]</scope>
    <source>
        <strain evidence="1 2">BRV3</strain>
    </source>
</reference>
<dbReference type="CDD" id="cd02440">
    <property type="entry name" value="AdoMet_MTases"/>
    <property type="match status" value="1"/>
</dbReference>
<dbReference type="EMBL" id="CP032707">
    <property type="protein sequence ID" value="AYG96439.1"/>
    <property type="molecule type" value="Genomic_DNA"/>
</dbReference>
<protein>
    <recommendedName>
        <fullName evidence="3">Methyltransferase</fullName>
    </recommendedName>
</protein>
<dbReference type="InterPro" id="IPR029063">
    <property type="entry name" value="SAM-dependent_MTases_sf"/>
</dbReference>
<dbReference type="PIRSF" id="PIRSF031679">
    <property type="entry name" value="Mtase_Alr7345_prd"/>
    <property type="match status" value="1"/>
</dbReference>
<keyword evidence="2" id="KW-1185">Reference proteome</keyword>
<gene>
    <name evidence="1" type="ORF">D8I30_13325</name>
</gene>
<evidence type="ECO:0000313" key="1">
    <source>
        <dbReference type="EMBL" id="AYG96439.1"/>
    </source>
</evidence>
<sequence length="279" mass="30191">MIRASGGLPAVRSTRLMAKHAPAKGRRVLEGPMKPYLLAAAVSALLLAGAPALAQNAAAPAYQAAVADSLRPADEVARDPLRHPAEMLAFAEVKPGQKIADIRPGAGYFTRLFARVVGEGGHVYAFVPNRTAERENPRADALVAAYPNVSRVNGDLDAMSFDQPLDLVFMSQEYHDFHIPRFGVDVARMNADIFKALKPGGLYVVIDHQAAPGAANSVVETLHRIEGAQLRREVEAAGFVFEGESTAVANPADDHSLNVFDEAIRGRTDQFVYRFRKPR</sequence>
<evidence type="ECO:0008006" key="3">
    <source>
        <dbReference type="Google" id="ProtNLM"/>
    </source>
</evidence>
<name>A0A494RLZ4_9CAUL</name>
<dbReference type="SUPFAM" id="SSF53335">
    <property type="entry name" value="S-adenosyl-L-methionine-dependent methyltransferases"/>
    <property type="match status" value="1"/>
</dbReference>
<dbReference type="Gene3D" id="3.40.50.150">
    <property type="entry name" value="Vaccinia Virus protein VP39"/>
    <property type="match status" value="1"/>
</dbReference>
<accession>A0A494RLZ4</accession>